<gene>
    <name evidence="1" type="ORF">BJX66DRAFT_331148</name>
</gene>
<evidence type="ECO:0000313" key="2">
    <source>
        <dbReference type="Proteomes" id="UP001610563"/>
    </source>
</evidence>
<evidence type="ECO:0000313" key="1">
    <source>
        <dbReference type="EMBL" id="KAL2782500.1"/>
    </source>
</evidence>
<accession>A0ABR4FGX6</accession>
<organism evidence="1 2">
    <name type="scientific">Aspergillus keveii</name>
    <dbReference type="NCBI Taxonomy" id="714993"/>
    <lineage>
        <taxon>Eukaryota</taxon>
        <taxon>Fungi</taxon>
        <taxon>Dikarya</taxon>
        <taxon>Ascomycota</taxon>
        <taxon>Pezizomycotina</taxon>
        <taxon>Eurotiomycetes</taxon>
        <taxon>Eurotiomycetidae</taxon>
        <taxon>Eurotiales</taxon>
        <taxon>Aspergillaceae</taxon>
        <taxon>Aspergillus</taxon>
        <taxon>Aspergillus subgen. Nidulantes</taxon>
    </lineage>
</organism>
<sequence length="150" mass="17760">MSRQPSRRWHDMLHLTRQPAASWHRARIREELKERRAARTWCHRLSETADILFSLSRAHHDGFPVRSLPCMPAPYYALAYPYMLAKYTSRWGFYQIAARLAGAPDYYLVREVVNPSKSTKLSEVATRHKIDQVKFERACRRLLRIWPLPP</sequence>
<reference evidence="1 2" key="1">
    <citation type="submission" date="2024-07" db="EMBL/GenBank/DDBJ databases">
        <title>Section-level genome sequencing and comparative genomics of Aspergillus sections Usti and Cavernicolus.</title>
        <authorList>
            <consortium name="Lawrence Berkeley National Laboratory"/>
            <person name="Nybo J.L."/>
            <person name="Vesth T.C."/>
            <person name="Theobald S."/>
            <person name="Frisvad J.C."/>
            <person name="Larsen T.O."/>
            <person name="Kjaerboelling I."/>
            <person name="Rothschild-Mancinelli K."/>
            <person name="Lyhne E.K."/>
            <person name="Kogle M.E."/>
            <person name="Barry K."/>
            <person name="Clum A."/>
            <person name="Na H."/>
            <person name="Ledsgaard L."/>
            <person name="Lin J."/>
            <person name="Lipzen A."/>
            <person name="Kuo A."/>
            <person name="Riley R."/>
            <person name="Mondo S."/>
            <person name="Labutti K."/>
            <person name="Haridas S."/>
            <person name="Pangalinan J."/>
            <person name="Salamov A.A."/>
            <person name="Simmons B.A."/>
            <person name="Magnuson J.K."/>
            <person name="Chen J."/>
            <person name="Drula E."/>
            <person name="Henrissat B."/>
            <person name="Wiebenga A."/>
            <person name="Lubbers R.J."/>
            <person name="Gomes A.C."/>
            <person name="Makela M.R."/>
            <person name="Stajich J."/>
            <person name="Grigoriev I.V."/>
            <person name="Mortensen U.H."/>
            <person name="De Vries R.P."/>
            <person name="Baker S.E."/>
            <person name="Andersen M.R."/>
        </authorList>
    </citation>
    <scope>NUCLEOTIDE SEQUENCE [LARGE SCALE GENOMIC DNA]</scope>
    <source>
        <strain evidence="1 2">CBS 209.92</strain>
    </source>
</reference>
<protein>
    <submittedName>
        <fullName evidence="1">Uncharacterized protein</fullName>
    </submittedName>
</protein>
<name>A0ABR4FGX6_9EURO</name>
<dbReference type="Proteomes" id="UP001610563">
    <property type="component" value="Unassembled WGS sequence"/>
</dbReference>
<keyword evidence="2" id="KW-1185">Reference proteome</keyword>
<comment type="caution">
    <text evidence="1">The sequence shown here is derived from an EMBL/GenBank/DDBJ whole genome shotgun (WGS) entry which is preliminary data.</text>
</comment>
<dbReference type="EMBL" id="JBFTWV010000410">
    <property type="protein sequence ID" value="KAL2782500.1"/>
    <property type="molecule type" value="Genomic_DNA"/>
</dbReference>
<proteinExistence type="predicted"/>